<feature type="transmembrane region" description="Helical" evidence="9">
    <location>
        <begin position="189"/>
        <end position="214"/>
    </location>
</feature>
<dbReference type="OrthoDB" id="9785285at2"/>
<dbReference type="GO" id="GO:0005249">
    <property type="term" value="F:voltage-gated potassium channel activity"/>
    <property type="evidence" value="ECO:0007669"/>
    <property type="project" value="InterPro"/>
</dbReference>
<keyword evidence="6 9" id="KW-0472">Membrane</keyword>
<name>X0PCE0_9LACO</name>
<feature type="transmembrane region" description="Helical" evidence="9">
    <location>
        <begin position="21"/>
        <end position="42"/>
    </location>
</feature>
<feature type="domain" description="Potassium channel" evidence="10">
    <location>
        <begin position="142"/>
        <end position="214"/>
    </location>
</feature>
<dbReference type="STRING" id="1423743.FD41_GL000104"/>
<comment type="caution">
    <text evidence="11">The sequence shown here is derived from an EMBL/GenBank/DDBJ whole genome shotgun (WGS) entry which is preliminary data.</text>
</comment>
<dbReference type="EMBL" id="AZFY01000077">
    <property type="protein sequence ID" value="KRM08605.1"/>
    <property type="molecule type" value="Genomic_DNA"/>
</dbReference>
<feature type="compositionally biased region" description="Polar residues" evidence="8">
    <location>
        <begin position="240"/>
        <end position="251"/>
    </location>
</feature>
<comment type="subcellular location">
    <subcellularLocation>
        <location evidence="1">Membrane</location>
        <topology evidence="1">Multi-pass membrane protein</topology>
    </subcellularLocation>
</comment>
<evidence type="ECO:0000256" key="2">
    <source>
        <dbReference type="ARBA" id="ARBA00022448"/>
    </source>
</evidence>
<keyword evidence="4 9" id="KW-1133">Transmembrane helix</keyword>
<dbReference type="Proteomes" id="UP000051966">
    <property type="component" value="Unassembled WGS sequence"/>
</dbReference>
<dbReference type="Proteomes" id="UP000019488">
    <property type="component" value="Unassembled WGS sequence"/>
</dbReference>
<dbReference type="GO" id="GO:0001508">
    <property type="term" value="P:action potential"/>
    <property type="evidence" value="ECO:0007669"/>
    <property type="project" value="TreeGrafter"/>
</dbReference>
<sequence length="264" mass="30336">MRRTKRQTQESHWLQHLSYNVLVILLALASFLMVILAIINVITLKSGIYRYIFFLIWLFFLIDYLVRLKLAESKKDFLISNLFDLIALIPSHPVFALFRVARIFAIVREYNLLWKLGWTGKFTNVIHRFLYDTGFIYLFSISLVILIGSSLVFASFEHVSLQEALWWAITTATTVGYGDETPHTAGGKIVASLLMLGGIGFIGLLTSTITGFFTKQDTEDERDKTLKHLTRQVNHLSKQVAQMQKEIQGQNKHTKPTTRKKHSK</sequence>
<evidence type="ECO:0000313" key="12">
    <source>
        <dbReference type="EMBL" id="KRM08605.1"/>
    </source>
</evidence>
<dbReference type="SUPFAM" id="SSF81324">
    <property type="entry name" value="Voltage-gated potassium channels"/>
    <property type="match status" value="1"/>
</dbReference>
<dbReference type="InterPro" id="IPR013099">
    <property type="entry name" value="K_chnl_dom"/>
</dbReference>
<keyword evidence="3 9" id="KW-0812">Transmembrane</keyword>
<dbReference type="Gene3D" id="1.10.287.70">
    <property type="match status" value="1"/>
</dbReference>
<reference evidence="11" key="1">
    <citation type="journal article" date="2014" name="Genome Announc.">
        <title>Draft Genome Sequences of Two Lactobacillus Strains, L. farraginis JCM 14108T and L. composti JCM 14202T, Isolated from Compost of Distilled Shochu Residue.</title>
        <authorList>
            <person name="Yuki M."/>
            <person name="Oshima K."/>
            <person name="Suda W."/>
            <person name="Kitahara M."/>
            <person name="Kitamura K."/>
            <person name="Iida T."/>
            <person name="Hattori M."/>
            <person name="Ohkuma M."/>
        </authorList>
    </citation>
    <scope>NUCLEOTIDE SEQUENCE [LARGE SCALE GENOMIC DNA]</scope>
    <source>
        <strain evidence="11">JCM 14108</strain>
    </source>
</reference>
<dbReference type="PANTHER" id="PTHR11537">
    <property type="entry name" value="VOLTAGE-GATED POTASSIUM CHANNEL"/>
    <property type="match status" value="1"/>
</dbReference>
<evidence type="ECO:0000259" key="10">
    <source>
        <dbReference type="Pfam" id="PF07885"/>
    </source>
</evidence>
<evidence type="ECO:0000256" key="5">
    <source>
        <dbReference type="ARBA" id="ARBA00023065"/>
    </source>
</evidence>
<dbReference type="Pfam" id="PF07885">
    <property type="entry name" value="Ion_trans_2"/>
    <property type="match status" value="1"/>
</dbReference>
<keyword evidence="7" id="KW-0407">Ion channel</keyword>
<evidence type="ECO:0000313" key="14">
    <source>
        <dbReference type="Proteomes" id="UP000051966"/>
    </source>
</evidence>
<evidence type="ECO:0000256" key="8">
    <source>
        <dbReference type="SAM" id="MobiDB-lite"/>
    </source>
</evidence>
<dbReference type="RefSeq" id="WP_035181340.1">
    <property type="nucleotide sequence ID" value="NZ_AZFY01000077.1"/>
</dbReference>
<feature type="region of interest" description="Disordered" evidence="8">
    <location>
        <begin position="240"/>
        <end position="264"/>
    </location>
</feature>
<feature type="transmembrane region" description="Helical" evidence="9">
    <location>
        <begin position="48"/>
        <end position="66"/>
    </location>
</feature>
<dbReference type="PANTHER" id="PTHR11537:SF254">
    <property type="entry name" value="POTASSIUM VOLTAGE-GATED CHANNEL PROTEIN SHAB"/>
    <property type="match status" value="1"/>
</dbReference>
<dbReference type="InterPro" id="IPR028325">
    <property type="entry name" value="VG_K_chnl"/>
</dbReference>
<evidence type="ECO:0000313" key="13">
    <source>
        <dbReference type="Proteomes" id="UP000019488"/>
    </source>
</evidence>
<dbReference type="eggNOG" id="COG1226">
    <property type="taxonomic scope" value="Bacteria"/>
</dbReference>
<dbReference type="InterPro" id="IPR027359">
    <property type="entry name" value="Volt_channel_dom_sf"/>
</dbReference>
<reference evidence="12 14" key="2">
    <citation type="journal article" date="2015" name="Genome Announc.">
        <title>Expanding the biotechnology potential of lactobacilli through comparative genomics of 213 strains and associated genera.</title>
        <authorList>
            <person name="Sun Z."/>
            <person name="Harris H.M."/>
            <person name="McCann A."/>
            <person name="Guo C."/>
            <person name="Argimon S."/>
            <person name="Zhang W."/>
            <person name="Yang X."/>
            <person name="Jeffery I.B."/>
            <person name="Cooney J.C."/>
            <person name="Kagawa T.F."/>
            <person name="Liu W."/>
            <person name="Song Y."/>
            <person name="Salvetti E."/>
            <person name="Wrobel A."/>
            <person name="Rasinkangas P."/>
            <person name="Parkhill J."/>
            <person name="Rea M.C."/>
            <person name="O'Sullivan O."/>
            <person name="Ritari J."/>
            <person name="Douillard F.P."/>
            <person name="Paul Ross R."/>
            <person name="Yang R."/>
            <person name="Briner A.E."/>
            <person name="Felis G.E."/>
            <person name="de Vos W.M."/>
            <person name="Barrangou R."/>
            <person name="Klaenhammer T.R."/>
            <person name="Caufield P.W."/>
            <person name="Cui Y."/>
            <person name="Zhang H."/>
            <person name="O'Toole P.W."/>
        </authorList>
    </citation>
    <scope>NUCLEOTIDE SEQUENCE [LARGE SCALE GENOMIC DNA]</scope>
    <source>
        <strain evidence="12 14">DSM 18382</strain>
    </source>
</reference>
<evidence type="ECO:0000256" key="7">
    <source>
        <dbReference type="ARBA" id="ARBA00023303"/>
    </source>
</evidence>
<organism evidence="11 13">
    <name type="scientific">Lentilactobacillus farraginis DSM 18382 = JCM 14108</name>
    <dbReference type="NCBI Taxonomy" id="1423743"/>
    <lineage>
        <taxon>Bacteria</taxon>
        <taxon>Bacillati</taxon>
        <taxon>Bacillota</taxon>
        <taxon>Bacilli</taxon>
        <taxon>Lactobacillales</taxon>
        <taxon>Lactobacillaceae</taxon>
        <taxon>Lentilactobacillus</taxon>
    </lineage>
</organism>
<evidence type="ECO:0000256" key="3">
    <source>
        <dbReference type="ARBA" id="ARBA00022692"/>
    </source>
</evidence>
<keyword evidence="5" id="KW-0406">Ion transport</keyword>
<feature type="transmembrane region" description="Helical" evidence="9">
    <location>
        <begin position="135"/>
        <end position="156"/>
    </location>
</feature>
<dbReference type="PATRIC" id="fig|1423743.5.peg.108"/>
<dbReference type="Gene3D" id="1.20.120.350">
    <property type="entry name" value="Voltage-gated potassium channels. Chain C"/>
    <property type="match status" value="1"/>
</dbReference>
<accession>X0PCE0</accession>
<dbReference type="GO" id="GO:0008076">
    <property type="term" value="C:voltage-gated potassium channel complex"/>
    <property type="evidence" value="ECO:0007669"/>
    <property type="project" value="InterPro"/>
</dbReference>
<keyword evidence="14" id="KW-1185">Reference proteome</keyword>
<evidence type="ECO:0000256" key="6">
    <source>
        <dbReference type="ARBA" id="ARBA00023136"/>
    </source>
</evidence>
<evidence type="ECO:0000256" key="9">
    <source>
        <dbReference type="SAM" id="Phobius"/>
    </source>
</evidence>
<evidence type="ECO:0000313" key="11">
    <source>
        <dbReference type="EMBL" id="GAF37998.1"/>
    </source>
</evidence>
<evidence type="ECO:0000256" key="1">
    <source>
        <dbReference type="ARBA" id="ARBA00004141"/>
    </source>
</evidence>
<keyword evidence="2" id="KW-0813">Transport</keyword>
<gene>
    <name evidence="12" type="ORF">FD41_GL000104</name>
    <name evidence="11" type="ORF">JCM14108_3090</name>
</gene>
<dbReference type="AlphaFoldDB" id="X0PCE0"/>
<evidence type="ECO:0000256" key="4">
    <source>
        <dbReference type="ARBA" id="ARBA00022989"/>
    </source>
</evidence>
<feature type="compositionally biased region" description="Basic residues" evidence="8">
    <location>
        <begin position="252"/>
        <end position="264"/>
    </location>
</feature>
<proteinExistence type="predicted"/>
<protein>
    <submittedName>
        <fullName evidence="12">Ion transporter</fullName>
    </submittedName>
    <submittedName>
        <fullName evidence="11">Potassium voltage-gated channel subfamily KQT</fullName>
    </submittedName>
</protein>
<dbReference type="EMBL" id="BAKI01000061">
    <property type="protein sequence ID" value="GAF37998.1"/>
    <property type="molecule type" value="Genomic_DNA"/>
</dbReference>